<gene>
    <name evidence="3" type="ORF">OTI717_LOCUS19514</name>
    <name evidence="2" type="ORF">RFH988_LOCUS22050</name>
</gene>
<dbReference type="InterPro" id="IPR027417">
    <property type="entry name" value="P-loop_NTPase"/>
</dbReference>
<dbReference type="SUPFAM" id="SSF52540">
    <property type="entry name" value="P-loop containing nucleoside triphosphate hydrolases"/>
    <property type="match status" value="1"/>
</dbReference>
<dbReference type="OrthoDB" id="10486043at2759"/>
<dbReference type="Pfam" id="PF05729">
    <property type="entry name" value="NACHT"/>
    <property type="match status" value="1"/>
</dbReference>
<dbReference type="EMBL" id="CAJNOO010001446">
    <property type="protein sequence ID" value="CAF1153546.1"/>
    <property type="molecule type" value="Genomic_DNA"/>
</dbReference>
<name>A0A814SVY3_9BILA</name>
<dbReference type="Gene3D" id="3.40.50.300">
    <property type="entry name" value="P-loop containing nucleotide triphosphate hydrolases"/>
    <property type="match status" value="1"/>
</dbReference>
<dbReference type="PROSITE" id="PS00675">
    <property type="entry name" value="SIGMA54_INTERACT_1"/>
    <property type="match status" value="1"/>
</dbReference>
<dbReference type="PROSITE" id="PS50837">
    <property type="entry name" value="NACHT"/>
    <property type="match status" value="1"/>
</dbReference>
<dbReference type="EMBL" id="CAJOAX010002853">
    <property type="protein sequence ID" value="CAF3822802.1"/>
    <property type="molecule type" value="Genomic_DNA"/>
</dbReference>
<sequence>MKQRLEEIEQRTEDYTKEQFGRLYATHAKTIESYLRSCMELHKSVPLRSLKGEIIGRVVNSFYELSPETQIEFEHKWQGCELPLTRTFIQLRLDKSTSFERSESRRLLIGSEVNLSQGLDSKTQVTKGLWQQLVSAPYMLSMVEQDRSVEEKEKEIVNEENVRRTKRWIVILGDSGSGKTSFARWLVRHLAETFLSNKQHSTNFASLRIPILIRIGEFAELWSKSSSLTLFDYIGKHTWMGKAIVDDQLISLDDLSCALQDYIKQGQALIILDGLDEIPVSDQRSKIINIVENFVGTYVQTPTGRSVFDNVHLSRDFDDSSQSGGNQLIITSRIVGYHVTPLVGQFAHYTIRPMDKNHVKDFIDYWFYHVHQQIIDMLNLSKDNQGKNHGEVLKQEFEKKENVDLLDMASSPCLLSFICSVAFGQTNGSPLPTQRIELYQDIVDSMLNSWSTKESTISISKLIRILSDIAIHIHQNLASGLIHEDNMKEICIQSINAFLNENFNNNEDLSEIGNQANEFVRICREDIRILTARGESLYGFLHLTLQEYFTCLKLTNIDQLQQEKLPIQESSSENKVHLVTQLLHRHTNDPRFQVPNKLALSRISSCWSLDDFDDFCREFIQLEDTSESLLPVGAFLLISCTNDLVHYPSNNVLFDALDHLIIAAGQYQWSLVCPFLFDRISIALRKFRNNIVSLWINNLLSRSPPPNIQTISALCYLLQGTPGEFENINWLDQSSCSILQSFSTLDNENNQFAIDRLNVKSLQKEIEQQFNEIFPNLPVLLHTAIFIRCLPLLQRQETIENCRKTLLQKLTDADQQDQQVIYEALAPYMQSNSSFAAFQQRILNDLTKQNYDDYNKTMSSSSSVLRKCFTIGPYENVLNESLSLSLLLSNMYLVELASEVHGCIGPSNRLSQISNTDASTTDESTIIMKLFQFKSPLLTLAQASTITDLLSSNLSSNRWKYSKKFWAVLNDALHRLNLVEFKACRLIECWMRWKESTELSLFAFHAALLLAQSDFCIRHFTKDIVYRETTDNILAYGYPEYVEVASLIAVRMPAAFISCIKDCGYEDDFKQSLFYTSKQHDFSRRSASLIILSVFGELTVELCDIFIEALCHDPYMRNTCYKCLARINTIKDENAVRNLLFSYLKSKSMNTRYAAAKMLLYFSQSSIILYDQVRVALNELMSDPTSEEDLWLIEEQEDLTECLYYYVGPLKNVIYSLLVQHLTGNTSRTVQKNGLNDIDSDFLQSDRASCLASCLYEEKKEEENSEIEKPSKSSYVFDNEENSTLHHSSISHYRSENDETPWIHEKQEGDDHARLFKNEEGSIERVATNNDMKQKTENEGIESSIVGVGMCPSQPPSRLSISEKKKSTLCVII</sequence>
<protein>
    <recommendedName>
        <fullName evidence="1">NACHT domain-containing protein</fullName>
    </recommendedName>
</protein>
<dbReference type="PANTHER" id="PTHR46844:SF1">
    <property type="entry name" value="SLR5058 PROTEIN"/>
    <property type="match status" value="1"/>
</dbReference>
<reference evidence="2" key="1">
    <citation type="submission" date="2021-02" db="EMBL/GenBank/DDBJ databases">
        <authorList>
            <person name="Nowell W R."/>
        </authorList>
    </citation>
    <scope>NUCLEOTIDE SEQUENCE</scope>
</reference>
<dbReference type="Proteomes" id="UP000663882">
    <property type="component" value="Unassembled WGS sequence"/>
</dbReference>
<dbReference type="Proteomes" id="UP000663823">
    <property type="component" value="Unassembled WGS sequence"/>
</dbReference>
<dbReference type="PANTHER" id="PTHR46844">
    <property type="entry name" value="SLR5058 PROTEIN"/>
    <property type="match status" value="1"/>
</dbReference>
<accession>A0A814SVY3</accession>
<evidence type="ECO:0000313" key="2">
    <source>
        <dbReference type="EMBL" id="CAF1153546.1"/>
    </source>
</evidence>
<feature type="domain" description="NACHT" evidence="1">
    <location>
        <begin position="167"/>
        <end position="278"/>
    </location>
</feature>
<dbReference type="InterPro" id="IPR016024">
    <property type="entry name" value="ARM-type_fold"/>
</dbReference>
<dbReference type="InterPro" id="IPR007111">
    <property type="entry name" value="NACHT_NTPase"/>
</dbReference>
<organism evidence="2 4">
    <name type="scientific">Rotaria sordida</name>
    <dbReference type="NCBI Taxonomy" id="392033"/>
    <lineage>
        <taxon>Eukaryota</taxon>
        <taxon>Metazoa</taxon>
        <taxon>Spiralia</taxon>
        <taxon>Gnathifera</taxon>
        <taxon>Rotifera</taxon>
        <taxon>Eurotatoria</taxon>
        <taxon>Bdelloidea</taxon>
        <taxon>Philodinida</taxon>
        <taxon>Philodinidae</taxon>
        <taxon>Rotaria</taxon>
    </lineage>
</organism>
<comment type="caution">
    <text evidence="2">The sequence shown here is derived from an EMBL/GenBank/DDBJ whole genome shotgun (WGS) entry which is preliminary data.</text>
</comment>
<proteinExistence type="predicted"/>
<evidence type="ECO:0000313" key="3">
    <source>
        <dbReference type="EMBL" id="CAF3822802.1"/>
    </source>
</evidence>
<evidence type="ECO:0000259" key="1">
    <source>
        <dbReference type="PROSITE" id="PS50837"/>
    </source>
</evidence>
<dbReference type="SUPFAM" id="SSF48371">
    <property type="entry name" value="ARM repeat"/>
    <property type="match status" value="2"/>
</dbReference>
<dbReference type="InterPro" id="IPR025662">
    <property type="entry name" value="Sigma_54_int_dom_ATP-bd_1"/>
</dbReference>
<evidence type="ECO:0000313" key="4">
    <source>
        <dbReference type="Proteomes" id="UP000663882"/>
    </source>
</evidence>